<comment type="caution">
    <text evidence="2">The sequence shown here is derived from an EMBL/GenBank/DDBJ whole genome shotgun (WGS) entry which is preliminary data.</text>
</comment>
<evidence type="ECO:0000256" key="1">
    <source>
        <dbReference type="SAM" id="MobiDB-lite"/>
    </source>
</evidence>
<feature type="region of interest" description="Disordered" evidence="1">
    <location>
        <begin position="1"/>
        <end position="25"/>
    </location>
</feature>
<feature type="region of interest" description="Disordered" evidence="1">
    <location>
        <begin position="56"/>
        <end position="113"/>
    </location>
</feature>
<dbReference type="AlphaFoldDB" id="A0A1Q9CZS7"/>
<evidence type="ECO:0000313" key="2">
    <source>
        <dbReference type="EMBL" id="OLP88410.1"/>
    </source>
</evidence>
<organism evidence="2 3">
    <name type="scientific">Symbiodinium microadriaticum</name>
    <name type="common">Dinoflagellate</name>
    <name type="synonym">Zooxanthella microadriatica</name>
    <dbReference type="NCBI Taxonomy" id="2951"/>
    <lineage>
        <taxon>Eukaryota</taxon>
        <taxon>Sar</taxon>
        <taxon>Alveolata</taxon>
        <taxon>Dinophyceae</taxon>
        <taxon>Suessiales</taxon>
        <taxon>Symbiodiniaceae</taxon>
        <taxon>Symbiodinium</taxon>
    </lineage>
</organism>
<keyword evidence="3" id="KW-1185">Reference proteome</keyword>
<sequence>MNRTARKFDPKDEGGADDDDGDEVRGWHKHVTCEERQRQETGRNAQYCPNCQAALKQGKDEGGADDDDGDEVRGWHKHVTCEERDDGSAADMGPDDDDGEDDESDRRELRWGEDAVSTAVEGVLGPGAVLEVIKTIATAPVQHRHDGILAVALG</sequence>
<dbReference type="EMBL" id="LSRX01000816">
    <property type="protein sequence ID" value="OLP88410.1"/>
    <property type="molecule type" value="Genomic_DNA"/>
</dbReference>
<accession>A0A1Q9CZS7</accession>
<feature type="compositionally biased region" description="Basic and acidic residues" evidence="1">
    <location>
        <begin position="1"/>
        <end position="14"/>
    </location>
</feature>
<dbReference type="Proteomes" id="UP000186817">
    <property type="component" value="Unassembled WGS sequence"/>
</dbReference>
<protein>
    <submittedName>
        <fullName evidence="2">Uncharacterized protein</fullName>
    </submittedName>
</protein>
<feature type="compositionally biased region" description="Acidic residues" evidence="1">
    <location>
        <begin position="93"/>
        <end position="103"/>
    </location>
</feature>
<evidence type="ECO:0000313" key="3">
    <source>
        <dbReference type="Proteomes" id="UP000186817"/>
    </source>
</evidence>
<reference evidence="2 3" key="1">
    <citation type="submission" date="2016-02" db="EMBL/GenBank/DDBJ databases">
        <title>Genome analysis of coral dinoflagellate symbionts highlights evolutionary adaptations to a symbiotic lifestyle.</title>
        <authorList>
            <person name="Aranda M."/>
            <person name="Li Y."/>
            <person name="Liew Y.J."/>
            <person name="Baumgarten S."/>
            <person name="Simakov O."/>
            <person name="Wilson M."/>
            <person name="Piel J."/>
            <person name="Ashoor H."/>
            <person name="Bougouffa S."/>
            <person name="Bajic V.B."/>
            <person name="Ryu T."/>
            <person name="Ravasi T."/>
            <person name="Bayer T."/>
            <person name="Micklem G."/>
            <person name="Kim H."/>
            <person name="Bhak J."/>
            <person name="Lajeunesse T.C."/>
            <person name="Voolstra C.R."/>
        </authorList>
    </citation>
    <scope>NUCLEOTIDE SEQUENCE [LARGE SCALE GENOMIC DNA]</scope>
    <source>
        <strain evidence="2 3">CCMP2467</strain>
    </source>
</reference>
<name>A0A1Q9CZS7_SYMMI</name>
<gene>
    <name evidence="2" type="ORF">AK812_SmicGene30269</name>
</gene>
<feature type="compositionally biased region" description="Basic and acidic residues" evidence="1">
    <location>
        <begin position="71"/>
        <end position="82"/>
    </location>
</feature>
<proteinExistence type="predicted"/>
<feature type="compositionally biased region" description="Basic and acidic residues" evidence="1">
    <location>
        <begin position="104"/>
        <end position="113"/>
    </location>
</feature>